<evidence type="ECO:0000256" key="4">
    <source>
        <dbReference type="SAM" id="MobiDB-lite"/>
    </source>
</evidence>
<keyword evidence="7" id="KW-1185">Reference proteome</keyword>
<dbReference type="EMBL" id="JFFI01002130">
    <property type="protein sequence ID" value="KXH42379.1"/>
    <property type="molecule type" value="Genomic_DNA"/>
</dbReference>
<evidence type="ECO:0000256" key="1">
    <source>
        <dbReference type="ARBA" id="ARBA00022857"/>
    </source>
</evidence>
<feature type="domain" description="NADP-dependent oxidoreductase" evidence="5">
    <location>
        <begin position="28"/>
        <end position="245"/>
    </location>
</feature>
<evidence type="ECO:0000313" key="7">
    <source>
        <dbReference type="Proteomes" id="UP000070121"/>
    </source>
</evidence>
<sequence length="298" mass="33111">MNFGEKQKATMGESTKYSSAYQLHDKSKLQSNYSGSSTKSLKHSVGRSLKALQTTYIDILYLHRWNYSAYIPEVMHSLNDLVTSGQVHYLGISDTPAWVIAKANQYARLSGLRRFVVYQGNWNASLRDFEREIIPMGMDEGMGLCPWGVLNAGRFQTEEGFKEREKHNPGRQNTVSEHDKKVSKALERVANAKGASLPDVAVAYVMHKAPFVFPIVGGGKLGRIKNNIKELGLALTEEDIREIEGSHELDPGFPHTFLSGTSLFGGAPKGAYHPGNVWLTNLMGKFDWVDAPKAMSSE</sequence>
<dbReference type="Pfam" id="PF00248">
    <property type="entry name" value="Aldo_ket_red"/>
    <property type="match status" value="1"/>
</dbReference>
<evidence type="ECO:0000256" key="2">
    <source>
        <dbReference type="ARBA" id="ARBA00023002"/>
    </source>
</evidence>
<evidence type="ECO:0000256" key="3">
    <source>
        <dbReference type="ARBA" id="ARBA00038157"/>
    </source>
</evidence>
<keyword evidence="1" id="KW-0521">NADP</keyword>
<gene>
    <name evidence="6" type="ORF">CSAL01_11507</name>
</gene>
<dbReference type="AlphaFoldDB" id="A0A135T2J7"/>
<dbReference type="InterPro" id="IPR050523">
    <property type="entry name" value="AKR_Detox_Biosynth"/>
</dbReference>
<feature type="region of interest" description="Disordered" evidence="4">
    <location>
        <begin position="161"/>
        <end position="180"/>
    </location>
</feature>
<proteinExistence type="inferred from homology"/>
<dbReference type="Gene3D" id="3.20.20.100">
    <property type="entry name" value="NADP-dependent oxidoreductase domain"/>
    <property type="match status" value="1"/>
</dbReference>
<dbReference type="GO" id="GO:0016491">
    <property type="term" value="F:oxidoreductase activity"/>
    <property type="evidence" value="ECO:0007669"/>
    <property type="project" value="UniProtKB-KW"/>
</dbReference>
<protein>
    <recommendedName>
        <fullName evidence="5">NADP-dependent oxidoreductase domain-containing protein</fullName>
    </recommendedName>
</protein>
<dbReference type="InterPro" id="IPR023210">
    <property type="entry name" value="NADP_OxRdtase_dom"/>
</dbReference>
<dbReference type="PANTHER" id="PTHR43364:SF7">
    <property type="entry name" value="NADP-DEPENDENT OXIDOREDUCTASE DOMAIN-CONTAINING PROTEIN-RELATED"/>
    <property type="match status" value="1"/>
</dbReference>
<accession>A0A135T2J7</accession>
<dbReference type="PANTHER" id="PTHR43364">
    <property type="entry name" value="NADH-SPECIFIC METHYLGLYOXAL REDUCTASE-RELATED"/>
    <property type="match status" value="1"/>
</dbReference>
<comment type="similarity">
    <text evidence="3">Belongs to the aldo/keto reductase family. Aldo/keto reductase 2 subfamily.</text>
</comment>
<comment type="caution">
    <text evidence="6">The sequence shown here is derived from an EMBL/GenBank/DDBJ whole genome shotgun (WGS) entry which is preliminary data.</text>
</comment>
<evidence type="ECO:0000259" key="5">
    <source>
        <dbReference type="Pfam" id="PF00248"/>
    </source>
</evidence>
<dbReference type="STRING" id="1209931.A0A135T2J7"/>
<evidence type="ECO:0000313" key="6">
    <source>
        <dbReference type="EMBL" id="KXH42379.1"/>
    </source>
</evidence>
<dbReference type="InterPro" id="IPR036812">
    <property type="entry name" value="NAD(P)_OxRdtase_dom_sf"/>
</dbReference>
<name>A0A135T2J7_9PEZI</name>
<dbReference type="SUPFAM" id="SSF51430">
    <property type="entry name" value="NAD(P)-linked oxidoreductase"/>
    <property type="match status" value="1"/>
</dbReference>
<dbReference type="OrthoDB" id="48988at2759"/>
<reference evidence="6 7" key="1">
    <citation type="submission" date="2014-02" db="EMBL/GenBank/DDBJ databases">
        <title>The genome sequence of Colletotrichum salicis CBS 607.94.</title>
        <authorList>
            <person name="Baroncelli R."/>
            <person name="Thon M.R."/>
        </authorList>
    </citation>
    <scope>NUCLEOTIDE SEQUENCE [LARGE SCALE GENOMIC DNA]</scope>
    <source>
        <strain evidence="6 7">CBS 607.94</strain>
    </source>
</reference>
<organism evidence="6 7">
    <name type="scientific">Colletotrichum salicis</name>
    <dbReference type="NCBI Taxonomy" id="1209931"/>
    <lineage>
        <taxon>Eukaryota</taxon>
        <taxon>Fungi</taxon>
        <taxon>Dikarya</taxon>
        <taxon>Ascomycota</taxon>
        <taxon>Pezizomycotina</taxon>
        <taxon>Sordariomycetes</taxon>
        <taxon>Hypocreomycetidae</taxon>
        <taxon>Glomerellales</taxon>
        <taxon>Glomerellaceae</taxon>
        <taxon>Colletotrichum</taxon>
        <taxon>Colletotrichum acutatum species complex</taxon>
    </lineage>
</organism>
<keyword evidence="2" id="KW-0560">Oxidoreductase</keyword>
<dbReference type="Proteomes" id="UP000070121">
    <property type="component" value="Unassembled WGS sequence"/>
</dbReference>